<sequence>MPVTATLMPATVLDAVHRELIDQLMNTAAPAWFAIADDEETALLAALDSDAARDYLASGCATVDGAWRVFDLLSPLDRSTATPSQAAAVAAVLALAACALNMREHGAAHLGQVQDIDAQHPFVELILTEWDRNADAQSFRTAAAAALGAGTAEV</sequence>
<evidence type="ECO:0000313" key="1">
    <source>
        <dbReference type="EMBL" id="ACU77791.1"/>
    </source>
</evidence>
<accession>C7Q5I0</accession>
<dbReference type="STRING" id="479433.Caci_8978"/>
<reference evidence="1 2" key="1">
    <citation type="journal article" date="2009" name="Stand. Genomic Sci.">
        <title>Complete genome sequence of Catenulispora acidiphila type strain (ID 139908).</title>
        <authorList>
            <person name="Copeland A."/>
            <person name="Lapidus A."/>
            <person name="Glavina Del Rio T."/>
            <person name="Nolan M."/>
            <person name="Lucas S."/>
            <person name="Chen F."/>
            <person name="Tice H."/>
            <person name="Cheng J.F."/>
            <person name="Bruce D."/>
            <person name="Goodwin L."/>
            <person name="Pitluck S."/>
            <person name="Mikhailova N."/>
            <person name="Pati A."/>
            <person name="Ivanova N."/>
            <person name="Mavromatis K."/>
            <person name="Chen A."/>
            <person name="Palaniappan K."/>
            <person name="Chain P."/>
            <person name="Land M."/>
            <person name="Hauser L."/>
            <person name="Chang Y.J."/>
            <person name="Jeffries C.D."/>
            <person name="Chertkov O."/>
            <person name="Brettin T."/>
            <person name="Detter J.C."/>
            <person name="Han C."/>
            <person name="Ali Z."/>
            <person name="Tindall B.J."/>
            <person name="Goker M."/>
            <person name="Bristow J."/>
            <person name="Eisen J.A."/>
            <person name="Markowitz V."/>
            <person name="Hugenholtz P."/>
            <person name="Kyrpides N.C."/>
            <person name="Klenk H.P."/>
        </authorList>
    </citation>
    <scope>NUCLEOTIDE SEQUENCE [LARGE SCALE GENOMIC DNA]</scope>
    <source>
        <strain evidence="2">DSM 44928 / JCM 14897 / NBRC 102108 / NRRL B-24433 / ID139908</strain>
    </source>
</reference>
<name>C7Q5I0_CATAD</name>
<dbReference type="InParanoid" id="C7Q5I0"/>
<dbReference type="EMBL" id="CP001700">
    <property type="protein sequence ID" value="ACU77791.1"/>
    <property type="molecule type" value="Genomic_DNA"/>
</dbReference>
<dbReference type="HOGENOM" id="CLU_1701070_0_0_11"/>
<evidence type="ECO:0000313" key="2">
    <source>
        <dbReference type="Proteomes" id="UP000000851"/>
    </source>
</evidence>
<organism evidence="1 2">
    <name type="scientific">Catenulispora acidiphila (strain DSM 44928 / JCM 14897 / NBRC 102108 / NRRL B-24433 / ID139908)</name>
    <dbReference type="NCBI Taxonomy" id="479433"/>
    <lineage>
        <taxon>Bacteria</taxon>
        <taxon>Bacillati</taxon>
        <taxon>Actinomycetota</taxon>
        <taxon>Actinomycetes</taxon>
        <taxon>Catenulisporales</taxon>
        <taxon>Catenulisporaceae</taxon>
        <taxon>Catenulispora</taxon>
    </lineage>
</organism>
<dbReference type="RefSeq" id="WP_015797515.1">
    <property type="nucleotide sequence ID" value="NC_013131.1"/>
</dbReference>
<protein>
    <submittedName>
        <fullName evidence="1">Uncharacterized protein</fullName>
    </submittedName>
</protein>
<dbReference type="AlphaFoldDB" id="C7Q5I0"/>
<keyword evidence="2" id="KW-1185">Reference proteome</keyword>
<dbReference type="KEGG" id="cai:Caci_8978"/>
<gene>
    <name evidence="1" type="ordered locus">Caci_8978</name>
</gene>
<dbReference type="Proteomes" id="UP000000851">
    <property type="component" value="Chromosome"/>
</dbReference>
<proteinExistence type="predicted"/>